<dbReference type="EMBL" id="CP033464">
    <property type="protein sequence ID" value="QDX95424.1"/>
    <property type="molecule type" value="Genomic_DNA"/>
</dbReference>
<dbReference type="AlphaFoldDB" id="A0A518VEJ8"/>
<accession>A0A518VEJ8</accession>
<name>A0A518VEJ8_BRELA</name>
<gene>
    <name evidence="1" type="ORF">EEL30_26005</name>
</gene>
<protein>
    <submittedName>
        <fullName evidence="1">Uncharacterized protein</fullName>
    </submittedName>
</protein>
<organism evidence="1 2">
    <name type="scientific">Brevibacillus laterosporus</name>
    <name type="common">Bacillus laterosporus</name>
    <dbReference type="NCBI Taxonomy" id="1465"/>
    <lineage>
        <taxon>Bacteria</taxon>
        <taxon>Bacillati</taxon>
        <taxon>Bacillota</taxon>
        <taxon>Bacilli</taxon>
        <taxon>Bacillales</taxon>
        <taxon>Paenibacillaceae</taxon>
        <taxon>Brevibacillus</taxon>
    </lineage>
</organism>
<proteinExistence type="predicted"/>
<reference evidence="1 2" key="1">
    <citation type="submission" date="2018-11" db="EMBL/GenBank/DDBJ databases">
        <title>Phylogenetic determinants of toxin gene distribution in genomes of Brevibacillus laterosporus.</title>
        <authorList>
            <person name="Glare T.R."/>
            <person name="Durrant A."/>
            <person name="Berry C."/>
            <person name="Palma L."/>
            <person name="Ormskirk M."/>
            <person name="Cox M.O."/>
        </authorList>
    </citation>
    <scope>NUCLEOTIDE SEQUENCE [LARGE SCALE GENOMIC DNA]</scope>
    <source>
        <strain evidence="1 2">1821L</strain>
    </source>
</reference>
<evidence type="ECO:0000313" key="1">
    <source>
        <dbReference type="EMBL" id="QDX95424.1"/>
    </source>
</evidence>
<evidence type="ECO:0000313" key="2">
    <source>
        <dbReference type="Proteomes" id="UP000319432"/>
    </source>
</evidence>
<dbReference type="Proteomes" id="UP000319432">
    <property type="component" value="Chromosome"/>
</dbReference>
<sequence>MFKKLVGVSLIVAVSFGVTIPWTSTNVQGIDLPDSLSNGSITPDKIEYITSEKEKGQTIPVIYIDDPKALKNLWNRTDLQKNLLSKNKILAMTKEVKCNRWPGIRMNLWGFLLYLTNVTKENNNRSCEKYIKIKRTLSFFLELTLDILILFFIQFKELDLWII</sequence>
<keyword evidence="2" id="KW-1185">Reference proteome</keyword>